<dbReference type="HOGENOM" id="CLU_1890832_0_0_1"/>
<gene>
    <name evidence="1" type="ORF">SERLADRAFT_467178</name>
</gene>
<dbReference type="OrthoDB" id="3269380at2759"/>
<protein>
    <submittedName>
        <fullName evidence="1">Uncharacterized protein</fullName>
    </submittedName>
</protein>
<proteinExistence type="predicted"/>
<dbReference type="EMBL" id="GL945434">
    <property type="protein sequence ID" value="EGO24226.1"/>
    <property type="molecule type" value="Genomic_DNA"/>
</dbReference>
<dbReference type="AlphaFoldDB" id="F8NVR5"/>
<dbReference type="KEGG" id="sla:SERLADRAFT_467178"/>
<reference evidence="1" key="1">
    <citation type="submission" date="2011-04" db="EMBL/GenBank/DDBJ databases">
        <title>Evolution of plant cell wall degrading machinery underlies the functional diversity of forest fungi.</title>
        <authorList>
            <consortium name="US DOE Joint Genome Institute (JGI-PGF)"/>
            <person name="Eastwood D.C."/>
            <person name="Floudas D."/>
            <person name="Binder M."/>
            <person name="Majcherczyk A."/>
            <person name="Schneider P."/>
            <person name="Aerts A."/>
            <person name="Asiegbu F.O."/>
            <person name="Baker S.E."/>
            <person name="Barry K."/>
            <person name="Bendiksby M."/>
            <person name="Blumentritt M."/>
            <person name="Coutinho P.M."/>
            <person name="Cullen D."/>
            <person name="Cullen D."/>
            <person name="Gathman A."/>
            <person name="Goodell B."/>
            <person name="Henrissat B."/>
            <person name="Ihrmark K."/>
            <person name="Kauserud H."/>
            <person name="Kohler A."/>
            <person name="LaButti K."/>
            <person name="Lapidus A."/>
            <person name="Lavin J.L."/>
            <person name="Lee Y.-H."/>
            <person name="Lindquist E."/>
            <person name="Lilly W."/>
            <person name="Lucas S."/>
            <person name="Morin E."/>
            <person name="Murat C."/>
            <person name="Oguiza J.A."/>
            <person name="Park J."/>
            <person name="Pisabarro A.G."/>
            <person name="Riley R."/>
            <person name="Rosling A."/>
            <person name="Salamov A."/>
            <person name="Schmidt O."/>
            <person name="Schmutz J."/>
            <person name="Skrede I."/>
            <person name="Stenlid J."/>
            <person name="Wiebenga A."/>
            <person name="Xie X."/>
            <person name="Kues U."/>
            <person name="Hibbett D.S."/>
            <person name="Hoffmeister D."/>
            <person name="Hogberg N."/>
            <person name="Martin F."/>
            <person name="Grigoriev I.V."/>
            <person name="Watkinson S.C."/>
        </authorList>
    </citation>
    <scope>NUCLEOTIDE SEQUENCE</scope>
    <source>
        <strain evidence="1">S7.9</strain>
    </source>
</reference>
<feature type="non-terminal residue" evidence="1">
    <location>
        <position position="135"/>
    </location>
</feature>
<dbReference type="Proteomes" id="UP000008064">
    <property type="component" value="Unassembled WGS sequence"/>
</dbReference>
<sequence length="135" mass="15301">MNMYEQAEYVYFDAGLIRTSDETRQTGSLLRTHRCTCRSPSLQGQARTCRHPCLRCLRRRRHRASTAGARTRSLRSSATLYVLGFPKDVMCAYVIGQCSDFTCCGLALNDLHELIDHFEESHVLVVDADGNPLYP</sequence>
<dbReference type="GeneID" id="18819186"/>
<accession>F8NVR5</accession>
<organism>
    <name type="scientific">Serpula lacrymans var. lacrymans (strain S7.9)</name>
    <name type="common">Dry rot fungus</name>
    <dbReference type="NCBI Taxonomy" id="578457"/>
    <lineage>
        <taxon>Eukaryota</taxon>
        <taxon>Fungi</taxon>
        <taxon>Dikarya</taxon>
        <taxon>Basidiomycota</taxon>
        <taxon>Agaricomycotina</taxon>
        <taxon>Agaricomycetes</taxon>
        <taxon>Agaricomycetidae</taxon>
        <taxon>Boletales</taxon>
        <taxon>Coniophorineae</taxon>
        <taxon>Serpulaceae</taxon>
        <taxon>Serpula</taxon>
    </lineage>
</organism>
<name>F8NVR5_SERL9</name>
<dbReference type="RefSeq" id="XP_007318245.1">
    <property type="nucleotide sequence ID" value="XM_007318183.1"/>
</dbReference>
<evidence type="ECO:0000313" key="1">
    <source>
        <dbReference type="EMBL" id="EGO24226.1"/>
    </source>
</evidence>